<evidence type="ECO:0000256" key="10">
    <source>
        <dbReference type="SAM" id="Phobius"/>
    </source>
</evidence>
<comment type="subcellular location">
    <subcellularLocation>
        <location evidence="1">Cell membrane</location>
        <topology evidence="1">Multi-pass membrane protein</topology>
    </subcellularLocation>
</comment>
<dbReference type="InterPro" id="IPR000276">
    <property type="entry name" value="GPCR_Rhodpsn"/>
</dbReference>
<evidence type="ECO:0000256" key="2">
    <source>
        <dbReference type="ARBA" id="ARBA00022475"/>
    </source>
</evidence>
<dbReference type="GO" id="GO:0045202">
    <property type="term" value="C:synapse"/>
    <property type="evidence" value="ECO:0007669"/>
    <property type="project" value="GOC"/>
</dbReference>
<evidence type="ECO:0000256" key="3">
    <source>
        <dbReference type="ARBA" id="ARBA00022692"/>
    </source>
</evidence>
<dbReference type="Pfam" id="PF00001">
    <property type="entry name" value="7tm_1"/>
    <property type="match status" value="1"/>
</dbReference>
<dbReference type="GO" id="GO:0007187">
    <property type="term" value="P:G protein-coupled receptor signaling pathway, coupled to cyclic nucleotide second messenger"/>
    <property type="evidence" value="ECO:0007669"/>
    <property type="project" value="TreeGrafter"/>
</dbReference>
<keyword evidence="6 10" id="KW-0472">Membrane</keyword>
<dbReference type="OrthoDB" id="5984709at2759"/>
<evidence type="ECO:0000259" key="11">
    <source>
        <dbReference type="PROSITE" id="PS50262"/>
    </source>
</evidence>
<dbReference type="KEGG" id="aplc:110987748"/>
<keyword evidence="2" id="KW-1003">Cell membrane</keyword>
<dbReference type="GO" id="GO:0030594">
    <property type="term" value="F:neurotransmitter receptor activity"/>
    <property type="evidence" value="ECO:0007669"/>
    <property type="project" value="TreeGrafter"/>
</dbReference>
<name>A0A8B7ZLY8_ACAPL</name>
<sequence>MGSESDMVESGNVTYEDVEASTGRQVIYIVLYTALLVLIVFGNCFLLFVIAKDRTLKRSTRIFLISLTVADIFVGVVVIPLKVVPQIIGLSSVSPWTVSDRLCNASYFLEIFASSASVLGVLVLTIERYLAVEIPLRFRSIMTARRACIIVACSWLLSAVPAASFVVMSAAAEKGITAFNEFSWRMRAFRASALRQISQCLPVRSNLCRGKLVKPKSVNRVTKSDTGDSRM</sequence>
<dbReference type="GO" id="GO:0007268">
    <property type="term" value="P:chemical synaptic transmission"/>
    <property type="evidence" value="ECO:0007669"/>
    <property type="project" value="TreeGrafter"/>
</dbReference>
<evidence type="ECO:0000256" key="1">
    <source>
        <dbReference type="ARBA" id="ARBA00004651"/>
    </source>
</evidence>
<dbReference type="Gene3D" id="1.20.1070.10">
    <property type="entry name" value="Rhodopsin 7-helix transmembrane proteins"/>
    <property type="match status" value="1"/>
</dbReference>
<organism evidence="12 13">
    <name type="scientific">Acanthaster planci</name>
    <name type="common">Crown-of-thorns starfish</name>
    <dbReference type="NCBI Taxonomy" id="133434"/>
    <lineage>
        <taxon>Eukaryota</taxon>
        <taxon>Metazoa</taxon>
        <taxon>Echinodermata</taxon>
        <taxon>Eleutherozoa</taxon>
        <taxon>Asterozoa</taxon>
        <taxon>Asteroidea</taxon>
        <taxon>Valvatacea</taxon>
        <taxon>Valvatida</taxon>
        <taxon>Acanthasteridae</taxon>
        <taxon>Acanthaster</taxon>
    </lineage>
</organism>
<dbReference type="Proteomes" id="UP000694845">
    <property type="component" value="Unplaced"/>
</dbReference>
<keyword evidence="8 9" id="KW-0807">Transducer</keyword>
<dbReference type="OMA" id="CILWIST"/>
<dbReference type="PROSITE" id="PS50262">
    <property type="entry name" value="G_PROTEIN_RECEP_F1_2"/>
    <property type="match status" value="1"/>
</dbReference>
<feature type="transmembrane region" description="Helical" evidence="10">
    <location>
        <begin position="147"/>
        <end position="172"/>
    </location>
</feature>
<evidence type="ECO:0000256" key="9">
    <source>
        <dbReference type="RuleBase" id="RU000688"/>
    </source>
</evidence>
<dbReference type="PRINTS" id="PR00237">
    <property type="entry name" value="GPCRRHODOPSN"/>
</dbReference>
<comment type="similarity">
    <text evidence="9">Belongs to the G-protein coupled receptor 1 family.</text>
</comment>
<keyword evidence="4 10" id="KW-1133">Transmembrane helix</keyword>
<dbReference type="InterPro" id="IPR017452">
    <property type="entry name" value="GPCR_Rhodpsn_7TM"/>
</dbReference>
<dbReference type="GO" id="GO:0004993">
    <property type="term" value="F:G protein-coupled serotonin receptor activity"/>
    <property type="evidence" value="ECO:0007669"/>
    <property type="project" value="TreeGrafter"/>
</dbReference>
<dbReference type="PANTHER" id="PTHR24247">
    <property type="entry name" value="5-HYDROXYTRYPTAMINE RECEPTOR"/>
    <property type="match status" value="1"/>
</dbReference>
<keyword evidence="12" id="KW-1185">Reference proteome</keyword>
<evidence type="ECO:0000256" key="5">
    <source>
        <dbReference type="ARBA" id="ARBA00023040"/>
    </source>
</evidence>
<evidence type="ECO:0000313" key="13">
    <source>
        <dbReference type="RefSeq" id="XP_022106464.1"/>
    </source>
</evidence>
<reference evidence="13" key="1">
    <citation type="submission" date="2025-08" db="UniProtKB">
        <authorList>
            <consortium name="RefSeq"/>
        </authorList>
    </citation>
    <scope>IDENTIFICATION</scope>
</reference>
<dbReference type="PROSITE" id="PS00237">
    <property type="entry name" value="G_PROTEIN_RECEP_F1_1"/>
    <property type="match status" value="1"/>
</dbReference>
<feature type="transmembrane region" description="Helical" evidence="10">
    <location>
        <begin position="105"/>
        <end position="126"/>
    </location>
</feature>
<dbReference type="SUPFAM" id="SSF81321">
    <property type="entry name" value="Family A G protein-coupled receptor-like"/>
    <property type="match status" value="1"/>
</dbReference>
<dbReference type="GO" id="GO:0005886">
    <property type="term" value="C:plasma membrane"/>
    <property type="evidence" value="ECO:0007669"/>
    <property type="project" value="UniProtKB-SubCell"/>
</dbReference>
<dbReference type="AlphaFoldDB" id="A0A8B7ZLY8"/>
<evidence type="ECO:0000256" key="7">
    <source>
        <dbReference type="ARBA" id="ARBA00023170"/>
    </source>
</evidence>
<proteinExistence type="inferred from homology"/>
<dbReference type="RefSeq" id="XP_022106464.1">
    <property type="nucleotide sequence ID" value="XM_022250772.1"/>
</dbReference>
<feature type="domain" description="G-protein coupled receptors family 1 profile" evidence="11">
    <location>
        <begin position="42"/>
        <end position="231"/>
    </location>
</feature>
<keyword evidence="7 9" id="KW-0675">Receptor</keyword>
<evidence type="ECO:0000256" key="6">
    <source>
        <dbReference type="ARBA" id="ARBA00023136"/>
    </source>
</evidence>
<protein>
    <submittedName>
        <fullName evidence="13">Alpha-1A adrenergic receptor-like</fullName>
    </submittedName>
</protein>
<evidence type="ECO:0000256" key="8">
    <source>
        <dbReference type="ARBA" id="ARBA00023224"/>
    </source>
</evidence>
<dbReference type="GO" id="GO:0030425">
    <property type="term" value="C:dendrite"/>
    <property type="evidence" value="ECO:0007669"/>
    <property type="project" value="TreeGrafter"/>
</dbReference>
<keyword evidence="3 9" id="KW-0812">Transmembrane</keyword>
<evidence type="ECO:0000256" key="4">
    <source>
        <dbReference type="ARBA" id="ARBA00022989"/>
    </source>
</evidence>
<dbReference type="GeneID" id="110987748"/>
<accession>A0A8B7ZLY8</accession>
<keyword evidence="5 9" id="KW-0297">G-protein coupled receptor</keyword>
<evidence type="ECO:0000313" key="12">
    <source>
        <dbReference type="Proteomes" id="UP000694845"/>
    </source>
</evidence>
<feature type="transmembrane region" description="Helical" evidence="10">
    <location>
        <begin position="26"/>
        <end position="50"/>
    </location>
</feature>
<gene>
    <name evidence="13" type="primary">LOC110987748</name>
</gene>
<feature type="transmembrane region" description="Helical" evidence="10">
    <location>
        <begin position="62"/>
        <end position="85"/>
    </location>
</feature>